<comment type="subcellular location">
    <subcellularLocation>
        <location evidence="2">Cell membrane</location>
        <topology evidence="2">Multi-pass membrane protein</topology>
    </subcellularLocation>
</comment>
<evidence type="ECO:0000256" key="14">
    <source>
        <dbReference type="SAM" id="Phobius"/>
    </source>
</evidence>
<dbReference type="AlphaFoldDB" id="U2EF76"/>
<dbReference type="GO" id="GO:0000155">
    <property type="term" value="F:phosphorelay sensor kinase activity"/>
    <property type="evidence" value="ECO:0007669"/>
    <property type="project" value="InterPro"/>
</dbReference>
<evidence type="ECO:0000256" key="5">
    <source>
        <dbReference type="ARBA" id="ARBA00022553"/>
    </source>
</evidence>
<dbReference type="STRING" id="1033810.HLPCO_000249"/>
<dbReference type="EMBL" id="AFNU02000001">
    <property type="protein sequence ID" value="ERJ13583.1"/>
    <property type="molecule type" value="Genomic_DNA"/>
</dbReference>
<dbReference type="InterPro" id="IPR036097">
    <property type="entry name" value="HisK_dim/P_sf"/>
</dbReference>
<proteinExistence type="predicted"/>
<keyword evidence="5" id="KW-0597">Phosphoprotein</keyword>
<evidence type="ECO:0000256" key="1">
    <source>
        <dbReference type="ARBA" id="ARBA00000085"/>
    </source>
</evidence>
<evidence type="ECO:0000259" key="16">
    <source>
        <dbReference type="PROSITE" id="PS50885"/>
    </source>
</evidence>
<dbReference type="Proteomes" id="UP000005707">
    <property type="component" value="Unassembled WGS sequence"/>
</dbReference>
<dbReference type="CDD" id="cd00082">
    <property type="entry name" value="HisKA"/>
    <property type="match status" value="1"/>
</dbReference>
<organism evidence="17 18">
    <name type="scientific">Haloplasma contractile SSD-17B</name>
    <dbReference type="NCBI Taxonomy" id="1033810"/>
    <lineage>
        <taxon>Bacteria</taxon>
        <taxon>Bacillati</taxon>
        <taxon>Mycoplasmatota</taxon>
        <taxon>Mollicutes</taxon>
        <taxon>Haloplasmatales</taxon>
        <taxon>Haloplasmataceae</taxon>
        <taxon>Haloplasma</taxon>
    </lineage>
</organism>
<dbReference type="FunFam" id="1.10.287.130:FF:000001">
    <property type="entry name" value="Two-component sensor histidine kinase"/>
    <property type="match status" value="1"/>
</dbReference>
<evidence type="ECO:0000256" key="11">
    <source>
        <dbReference type="ARBA" id="ARBA00022989"/>
    </source>
</evidence>
<evidence type="ECO:0000256" key="7">
    <source>
        <dbReference type="ARBA" id="ARBA00022692"/>
    </source>
</evidence>
<evidence type="ECO:0000256" key="10">
    <source>
        <dbReference type="ARBA" id="ARBA00022840"/>
    </source>
</evidence>
<gene>
    <name evidence="17" type="ORF">HLPCO_000249</name>
</gene>
<feature type="domain" description="Histidine kinase" evidence="15">
    <location>
        <begin position="264"/>
        <end position="477"/>
    </location>
</feature>
<dbReference type="SUPFAM" id="SSF47384">
    <property type="entry name" value="Homodimeric domain of signal transducing histidine kinase"/>
    <property type="match status" value="1"/>
</dbReference>
<evidence type="ECO:0000256" key="9">
    <source>
        <dbReference type="ARBA" id="ARBA00022777"/>
    </source>
</evidence>
<dbReference type="SUPFAM" id="SSF158472">
    <property type="entry name" value="HAMP domain-like"/>
    <property type="match status" value="1"/>
</dbReference>
<keyword evidence="18" id="KW-1185">Reference proteome</keyword>
<keyword evidence="4" id="KW-1003">Cell membrane</keyword>
<dbReference type="InterPro" id="IPR003660">
    <property type="entry name" value="HAMP_dom"/>
</dbReference>
<dbReference type="Gene3D" id="6.10.340.10">
    <property type="match status" value="1"/>
</dbReference>
<dbReference type="InterPro" id="IPR005467">
    <property type="entry name" value="His_kinase_dom"/>
</dbReference>
<dbReference type="SMART" id="SM00304">
    <property type="entry name" value="HAMP"/>
    <property type="match status" value="1"/>
</dbReference>
<dbReference type="PROSITE" id="PS50109">
    <property type="entry name" value="HIS_KIN"/>
    <property type="match status" value="1"/>
</dbReference>
<comment type="catalytic activity">
    <reaction evidence="1">
        <text>ATP + protein L-histidine = ADP + protein N-phospho-L-histidine.</text>
        <dbReference type="EC" id="2.7.13.3"/>
    </reaction>
</comment>
<evidence type="ECO:0000256" key="3">
    <source>
        <dbReference type="ARBA" id="ARBA00012438"/>
    </source>
</evidence>
<reference evidence="17 18" key="2">
    <citation type="journal article" date="2013" name="PLoS ONE">
        <title>INDIGO - INtegrated Data Warehouse of MIcrobial GenOmes with Examples from the Red Sea Extremophiles.</title>
        <authorList>
            <person name="Alam I."/>
            <person name="Antunes A."/>
            <person name="Kamau A.A."/>
            <person name="Ba Alawi W."/>
            <person name="Kalkatawi M."/>
            <person name="Stingl U."/>
            <person name="Bajic V.B."/>
        </authorList>
    </citation>
    <scope>NUCLEOTIDE SEQUENCE [LARGE SCALE GENOMIC DNA]</scope>
    <source>
        <strain evidence="17 18">SSD-17B</strain>
    </source>
</reference>
<dbReference type="Gene3D" id="1.10.287.130">
    <property type="match status" value="1"/>
</dbReference>
<dbReference type="eggNOG" id="COG5002">
    <property type="taxonomic scope" value="Bacteria"/>
</dbReference>
<protein>
    <recommendedName>
        <fullName evidence="3">histidine kinase</fullName>
        <ecNumber evidence="3">2.7.13.3</ecNumber>
    </recommendedName>
</protein>
<dbReference type="Gene3D" id="3.30.565.10">
    <property type="entry name" value="Histidine kinase-like ATPase, C-terminal domain"/>
    <property type="match status" value="1"/>
</dbReference>
<evidence type="ECO:0000259" key="15">
    <source>
        <dbReference type="PROSITE" id="PS50109"/>
    </source>
</evidence>
<dbReference type="InterPro" id="IPR003661">
    <property type="entry name" value="HisK_dim/P_dom"/>
</dbReference>
<dbReference type="InterPro" id="IPR050398">
    <property type="entry name" value="HssS/ArlS-like"/>
</dbReference>
<dbReference type="InterPro" id="IPR003594">
    <property type="entry name" value="HATPase_dom"/>
</dbReference>
<dbReference type="GO" id="GO:0005886">
    <property type="term" value="C:plasma membrane"/>
    <property type="evidence" value="ECO:0007669"/>
    <property type="project" value="UniProtKB-SubCell"/>
</dbReference>
<evidence type="ECO:0000256" key="13">
    <source>
        <dbReference type="ARBA" id="ARBA00023136"/>
    </source>
</evidence>
<evidence type="ECO:0000256" key="6">
    <source>
        <dbReference type="ARBA" id="ARBA00022679"/>
    </source>
</evidence>
<evidence type="ECO:0000256" key="12">
    <source>
        <dbReference type="ARBA" id="ARBA00023012"/>
    </source>
</evidence>
<feature type="transmembrane region" description="Helical" evidence="14">
    <location>
        <begin position="9"/>
        <end position="32"/>
    </location>
</feature>
<comment type="caution">
    <text evidence="17">The sequence shown here is derived from an EMBL/GenBank/DDBJ whole genome shotgun (WGS) entry which is preliminary data.</text>
</comment>
<keyword evidence="8" id="KW-0547">Nucleotide-binding</keyword>
<evidence type="ECO:0000313" key="17">
    <source>
        <dbReference type="EMBL" id="ERJ13583.1"/>
    </source>
</evidence>
<keyword evidence="12" id="KW-0902">Two-component regulatory system</keyword>
<reference evidence="17 18" key="1">
    <citation type="journal article" date="2011" name="J. Bacteriol.">
        <title>Genome sequence of Haloplasma contractile, an unusual contractile bacterium from a deep-sea anoxic brine lake.</title>
        <authorList>
            <person name="Antunes A."/>
            <person name="Alam I."/>
            <person name="El Dorry H."/>
            <person name="Siam R."/>
            <person name="Robertson A."/>
            <person name="Bajic V.B."/>
            <person name="Stingl U."/>
        </authorList>
    </citation>
    <scope>NUCLEOTIDE SEQUENCE [LARGE SCALE GENOMIC DNA]</scope>
    <source>
        <strain evidence="17 18">SSD-17B</strain>
    </source>
</reference>
<accession>U2EF76</accession>
<feature type="transmembrane region" description="Helical" evidence="14">
    <location>
        <begin position="158"/>
        <end position="181"/>
    </location>
</feature>
<keyword evidence="13 14" id="KW-0472">Membrane</keyword>
<dbReference type="InterPro" id="IPR036890">
    <property type="entry name" value="HATPase_C_sf"/>
</dbReference>
<evidence type="ECO:0000313" key="18">
    <source>
        <dbReference type="Proteomes" id="UP000005707"/>
    </source>
</evidence>
<dbReference type="PANTHER" id="PTHR45528">
    <property type="entry name" value="SENSOR HISTIDINE KINASE CPXA"/>
    <property type="match status" value="1"/>
</dbReference>
<dbReference type="EC" id="2.7.13.3" evidence="3"/>
<dbReference type="PRINTS" id="PR00344">
    <property type="entry name" value="BCTRLSENSOR"/>
</dbReference>
<keyword evidence="10" id="KW-0067">ATP-binding</keyword>
<dbReference type="Pfam" id="PF00512">
    <property type="entry name" value="HisKA"/>
    <property type="match status" value="1"/>
</dbReference>
<dbReference type="RefSeq" id="WP_008826314.1">
    <property type="nucleotide sequence ID" value="NZ_AFNU02000001.1"/>
</dbReference>
<dbReference type="InParanoid" id="U2EF76"/>
<dbReference type="InterPro" id="IPR004358">
    <property type="entry name" value="Sig_transdc_His_kin-like_C"/>
</dbReference>
<keyword evidence="9 17" id="KW-0418">Kinase</keyword>
<evidence type="ECO:0000256" key="2">
    <source>
        <dbReference type="ARBA" id="ARBA00004651"/>
    </source>
</evidence>
<dbReference type="GO" id="GO:0005524">
    <property type="term" value="F:ATP binding"/>
    <property type="evidence" value="ECO:0007669"/>
    <property type="project" value="UniProtKB-KW"/>
</dbReference>
<dbReference type="CDD" id="cd06225">
    <property type="entry name" value="HAMP"/>
    <property type="match status" value="1"/>
</dbReference>
<dbReference type="FunCoup" id="U2EF76">
    <property type="interactions" value="37"/>
</dbReference>
<evidence type="ECO:0000256" key="4">
    <source>
        <dbReference type="ARBA" id="ARBA00022475"/>
    </source>
</evidence>
<dbReference type="Pfam" id="PF00672">
    <property type="entry name" value="HAMP"/>
    <property type="match status" value="1"/>
</dbReference>
<name>U2EF76_9MOLU</name>
<sequence>MNNSIRNKLFFIFVIFLFVFVFMSLLISRYFLDDLMMYGSKSSMSNVFYKYRKQINEDEYNLDLYKDISNSYGLGVLVIEGKQVKYCNSRLFCHMNMYMIPDEVQTALPNIQIGESEVFVLRNIHSLSNQLVLIGRTNQDHFLILDQPVGSYEKIKDVLQVFVIVSGLAILIIGSIIVYFVSRRFTKPIIEISDRAEEIANLNFKQKLNIGSRDEIGDLAVNMNKISNKLDVTLTDLHDTNEKLKVELMKEKERERIRLKFFSTASHELKTPITIIQGYADGLKNNVAKSKEDVDYYTNVIIEETKKMNNLVHDLLNLSLYESGNFNIRKESFDLVDVVSKSATKYHQSIKTKDVKLSLNLPQKSIVIADKVRIEQAIMNFLSNAVKHVGEQGLLSITLQDDSKHTKVTVFNTGELINPNEMNTIWNLFYESGNESEFVGTGLGLAIVKSIIELHKGEYGVANKNDGVMFWFSIPKE</sequence>
<evidence type="ECO:0000256" key="8">
    <source>
        <dbReference type="ARBA" id="ARBA00022741"/>
    </source>
</evidence>
<dbReference type="OrthoDB" id="9762826at2"/>
<dbReference type="Pfam" id="PF02518">
    <property type="entry name" value="HATPase_c"/>
    <property type="match status" value="1"/>
</dbReference>
<dbReference type="SUPFAM" id="SSF55874">
    <property type="entry name" value="ATPase domain of HSP90 chaperone/DNA topoisomerase II/histidine kinase"/>
    <property type="match status" value="1"/>
</dbReference>
<dbReference type="SMART" id="SM00387">
    <property type="entry name" value="HATPase_c"/>
    <property type="match status" value="1"/>
</dbReference>
<dbReference type="SMART" id="SM00388">
    <property type="entry name" value="HisKA"/>
    <property type="match status" value="1"/>
</dbReference>
<keyword evidence="11 14" id="KW-1133">Transmembrane helix</keyword>
<dbReference type="PROSITE" id="PS50885">
    <property type="entry name" value="HAMP"/>
    <property type="match status" value="1"/>
</dbReference>
<dbReference type="PANTHER" id="PTHR45528:SF1">
    <property type="entry name" value="SENSOR HISTIDINE KINASE CPXA"/>
    <property type="match status" value="1"/>
</dbReference>
<feature type="domain" description="HAMP" evidence="16">
    <location>
        <begin position="183"/>
        <end position="235"/>
    </location>
</feature>
<keyword evidence="6 17" id="KW-0808">Transferase</keyword>
<keyword evidence="7 14" id="KW-0812">Transmembrane</keyword>